<feature type="region of interest" description="Disordered" evidence="4">
    <location>
        <begin position="588"/>
        <end position="738"/>
    </location>
</feature>
<dbReference type="SUPFAM" id="SSF47370">
    <property type="entry name" value="Bromodomain"/>
    <property type="match status" value="2"/>
</dbReference>
<feature type="compositionally biased region" description="Pro residues" evidence="4">
    <location>
        <begin position="1054"/>
        <end position="1074"/>
    </location>
</feature>
<dbReference type="Pfam" id="PF00439">
    <property type="entry name" value="Bromodomain"/>
    <property type="match status" value="2"/>
</dbReference>
<dbReference type="Pfam" id="PF17105">
    <property type="entry name" value="BRD4_CDT"/>
    <property type="match status" value="1"/>
</dbReference>
<dbReference type="SMART" id="SM00297">
    <property type="entry name" value="BROMO"/>
    <property type="match status" value="2"/>
</dbReference>
<evidence type="ECO:0000259" key="6">
    <source>
        <dbReference type="PROSITE" id="PS51525"/>
    </source>
</evidence>
<feature type="region of interest" description="Disordered" evidence="4">
    <location>
        <begin position="20"/>
        <end position="60"/>
    </location>
</feature>
<dbReference type="Gene3D" id="1.20.920.10">
    <property type="entry name" value="Bromodomain-like"/>
    <property type="match status" value="2"/>
</dbReference>
<dbReference type="OrthoDB" id="21449at2759"/>
<sequence>MSYRSFWLCRGRFNSITVKCTKKPSPSTPKKKSANKTLLPMKSKKNPLESRMGGTKDGRSSLFVNINDEAAVAEFEAMDLGMEPVNGIVQPPVIPPEGKPHRNTNSLQFVLKTVLKAILKHQYVWPFQSPVDAVKLELPDYHSIIKYPMDLTTIKKRIENCFYYDVNECIKDFQVMFYNCYRYNKAGEDVVFMAQTIEKLFVEKMQDLPKEEIEIPMPAMRTPGGKGKGKKGKGAGRPKAAVGAVNTPLNSKLASPVPAGAKNCVSPVSSSPLTPVPPSTRTTTPFTIPGSTNTPTTLSASPSASPPTLRHSSYSSSDTHHHAPHSRAAASAAESQKAPARTPDPVVTTAPTKAKKGVKRKADTTTPASTVIEPVVPPVPPDKVPKLSTRRESGRPIKKPSKDLPETPVSVEPNNAKLKKNKMTEQMKYCHALLKELFAKKHAGYAWPFYKPVDVKLLNLHDYYDIIKTPMDLGTVRAKLEDRAYHTPSEFAADVRLIFTNCYKYNPPDHEVVAMARKLQDVFEMRYAKMPDEPSPVETTPAPPPPKEEVRERSSSESSDSSSSDSEEEKRARQLKLQQLQEELKKVTEEIHNLAKQSSHRDKKKKKRKKKKIKEDSSDPVKVKEEIDVQSIAPSTLPPPPPAAAAAVSPVYTPPAPLPLEKAQSKPQKQNKAKNASAKAVSQPKQTNQNKRQRTNSKPRKTKQPPVAAQPPPPLVPALDSEEEDNNAKPMSYDEKRQLSLDINKLPGDKLGRVVHIIQFREPSLRDSNPDEIEIDFETLKPSTLRELETYVASCLRKKPRKPYGRNKGSAKNKELDAKEKKQELEKRLQDCSGQLHSNSSKKSSRKDSDSSHVDVVGGTATRLSASSSSSSDSDSSSSSSSSSTSDSSDSENDLSKKPKVEENQLSNLEPPHLNPPSGPVGASSHGPPSLGGPVGPYPPPTTMPIGNHSGYVHPPNQLPAFPSLQSPPQLQPTIEQPPGPVFPLVNQQAPSVPSRPPVVASHNLPQQPSRPTATATAAPVKKNVITSQPRPHGAVPVSTASVTTPVCQAPVPTQAPPVPSEPSPNSPSTPPKLTPAAELRARTPQIPTPPLDPAPPPLLSKPRERNSETEHTSSNAYTSNRAPELTAQPGLPNYTVGNQAPAVTNPSVTNGEKKMEQKPSPISSTPTTKKQTESKLKNYGCWSSLGQAASSSPSTSNTAASFKNSAMDSFQQFKKQAKEKLDKQRQLYEQQELRRHQKEQAEKERLRMERERLREREEEEALEKARKTQQQQQQQQQLQKEAVVSARREESQPLTPVVVKAESPIPVPSPALSEREELRRLEQEKRRREARASHIDMNRQSDIMATFEENL</sequence>
<feature type="domain" description="NET" evidence="6">
    <location>
        <begin position="721"/>
        <end position="803"/>
    </location>
</feature>
<dbReference type="FunFam" id="1.20.1270.220:FF:000001">
    <property type="entry name" value="bromodomain-containing protein 2 isoform X1"/>
    <property type="match status" value="1"/>
</dbReference>
<feature type="region of interest" description="Disordered" evidence="4">
    <location>
        <begin position="795"/>
        <end position="1175"/>
    </location>
</feature>
<feature type="compositionally biased region" description="Low complexity" evidence="4">
    <location>
        <begin position="959"/>
        <end position="973"/>
    </location>
</feature>
<organism evidence="7 8">
    <name type="scientific">Stegodyphus mimosarum</name>
    <name type="common">African social velvet spider</name>
    <dbReference type="NCBI Taxonomy" id="407821"/>
    <lineage>
        <taxon>Eukaryota</taxon>
        <taxon>Metazoa</taxon>
        <taxon>Ecdysozoa</taxon>
        <taxon>Arthropoda</taxon>
        <taxon>Chelicerata</taxon>
        <taxon>Arachnida</taxon>
        <taxon>Araneae</taxon>
        <taxon>Araneomorphae</taxon>
        <taxon>Entelegynae</taxon>
        <taxon>Eresoidea</taxon>
        <taxon>Eresidae</taxon>
        <taxon>Stegodyphus</taxon>
    </lineage>
</organism>
<feature type="compositionally biased region" description="Basic and acidic residues" evidence="4">
    <location>
        <begin position="1314"/>
        <end position="1340"/>
    </location>
</feature>
<dbReference type="InterPro" id="IPR001487">
    <property type="entry name" value="Bromodomain"/>
</dbReference>
<name>A0A087T401_STEMI</name>
<evidence type="ECO:0000256" key="3">
    <source>
        <dbReference type="PROSITE-ProRule" id="PRU00035"/>
    </source>
</evidence>
<dbReference type="Proteomes" id="UP000054359">
    <property type="component" value="Unassembled WGS sequence"/>
</dbReference>
<feature type="domain" description="Bromo" evidence="5">
    <location>
        <begin position="441"/>
        <end position="513"/>
    </location>
</feature>
<dbReference type="PANTHER" id="PTHR22880">
    <property type="entry name" value="FALZ-RELATED BROMODOMAIN-CONTAINING PROTEINS"/>
    <property type="match status" value="1"/>
</dbReference>
<evidence type="ECO:0000259" key="5">
    <source>
        <dbReference type="PROSITE" id="PS50014"/>
    </source>
</evidence>
<dbReference type="FunFam" id="1.20.920.10:FF:000002">
    <property type="entry name" value="Bromodomain-containing protein 4"/>
    <property type="match status" value="1"/>
</dbReference>
<dbReference type="GO" id="GO:0006355">
    <property type="term" value="P:regulation of DNA-templated transcription"/>
    <property type="evidence" value="ECO:0007669"/>
    <property type="project" value="TreeGrafter"/>
</dbReference>
<feature type="compositionally biased region" description="Basic and acidic residues" evidence="4">
    <location>
        <begin position="546"/>
        <end position="555"/>
    </location>
</feature>
<feature type="compositionally biased region" description="Basic residues" evidence="4">
    <location>
        <begin position="691"/>
        <end position="703"/>
    </location>
</feature>
<feature type="region of interest" description="Disordered" evidence="4">
    <location>
        <begin position="217"/>
        <end position="412"/>
    </location>
</feature>
<accession>A0A087T401</accession>
<feature type="region of interest" description="Disordered" evidence="4">
    <location>
        <begin position="1185"/>
        <end position="1204"/>
    </location>
</feature>
<evidence type="ECO:0000256" key="2">
    <source>
        <dbReference type="ARBA" id="ARBA00023117"/>
    </source>
</evidence>
<feature type="compositionally biased region" description="Polar residues" evidence="4">
    <location>
        <begin position="1136"/>
        <end position="1151"/>
    </location>
</feature>
<feature type="non-terminal residue" evidence="7">
    <location>
        <position position="1352"/>
    </location>
</feature>
<dbReference type="EMBL" id="KK113294">
    <property type="protein sequence ID" value="KFM59840.1"/>
    <property type="molecule type" value="Genomic_DNA"/>
</dbReference>
<feature type="compositionally biased region" description="Basic and acidic residues" evidence="4">
    <location>
        <begin position="1217"/>
        <end position="1267"/>
    </location>
</feature>
<reference evidence="7 8" key="1">
    <citation type="submission" date="2013-11" db="EMBL/GenBank/DDBJ databases">
        <title>Genome sequencing of Stegodyphus mimosarum.</title>
        <authorList>
            <person name="Bechsgaard J."/>
        </authorList>
    </citation>
    <scope>NUCLEOTIDE SEQUENCE [LARGE SCALE GENOMIC DNA]</scope>
</reference>
<feature type="compositionally biased region" description="Low complexity" evidence="4">
    <location>
        <begin position="665"/>
        <end position="680"/>
    </location>
</feature>
<dbReference type="GO" id="GO:0005634">
    <property type="term" value="C:nucleus"/>
    <property type="evidence" value="ECO:0007669"/>
    <property type="project" value="TreeGrafter"/>
</dbReference>
<feature type="compositionally biased region" description="Low complexity" evidence="4">
    <location>
        <begin position="326"/>
        <end position="340"/>
    </location>
</feature>
<dbReference type="InterPro" id="IPR036427">
    <property type="entry name" value="Bromodomain-like_sf"/>
</dbReference>
<dbReference type="InterPro" id="IPR050935">
    <property type="entry name" value="Bromo_chromatin_reader"/>
</dbReference>
<gene>
    <name evidence="7" type="ORF">X975_21838</name>
</gene>
<dbReference type="FunFam" id="1.20.920.10:FF:000003">
    <property type="entry name" value="Bromodomain-containing protein 2"/>
    <property type="match status" value="1"/>
</dbReference>
<dbReference type="InterPro" id="IPR038336">
    <property type="entry name" value="NET_sf"/>
</dbReference>
<keyword evidence="8" id="KW-1185">Reference proteome</keyword>
<evidence type="ECO:0000313" key="7">
    <source>
        <dbReference type="EMBL" id="KFM59840.1"/>
    </source>
</evidence>
<dbReference type="PANTHER" id="PTHR22880:SF225">
    <property type="entry name" value="BROMODOMAIN-CONTAINING PROTEIN BET-1-RELATED"/>
    <property type="match status" value="1"/>
</dbReference>
<dbReference type="GO" id="GO:0000785">
    <property type="term" value="C:chromatin"/>
    <property type="evidence" value="ECO:0007669"/>
    <property type="project" value="TreeGrafter"/>
</dbReference>
<proteinExistence type="predicted"/>
<dbReference type="InterPro" id="IPR027353">
    <property type="entry name" value="NET_dom"/>
</dbReference>
<keyword evidence="2 3" id="KW-0103">Bromodomain</keyword>
<feature type="compositionally biased region" description="Basic residues" evidence="4">
    <location>
        <begin position="227"/>
        <end position="236"/>
    </location>
</feature>
<feature type="compositionally biased region" description="Basic and acidic residues" evidence="4">
    <location>
        <begin position="1102"/>
        <end position="1112"/>
    </location>
</feature>
<feature type="compositionally biased region" description="Basic and acidic residues" evidence="4">
    <location>
        <begin position="812"/>
        <end position="830"/>
    </location>
</feature>
<feature type="compositionally biased region" description="Polar residues" evidence="4">
    <location>
        <begin position="1161"/>
        <end position="1170"/>
    </location>
</feature>
<dbReference type="InterPro" id="IPR031354">
    <property type="entry name" value="BRD4_CDT"/>
</dbReference>
<feature type="compositionally biased region" description="Basic and acidic residues" evidence="4">
    <location>
        <begin position="894"/>
        <end position="903"/>
    </location>
</feature>
<dbReference type="PRINTS" id="PR00503">
    <property type="entry name" value="BROMODOMAIN"/>
</dbReference>
<dbReference type="GO" id="GO:0006338">
    <property type="term" value="P:chromatin remodeling"/>
    <property type="evidence" value="ECO:0007669"/>
    <property type="project" value="TreeGrafter"/>
</dbReference>
<evidence type="ECO:0000256" key="1">
    <source>
        <dbReference type="ARBA" id="ARBA00022737"/>
    </source>
</evidence>
<feature type="compositionally biased region" description="Low complexity" evidence="4">
    <location>
        <begin position="1035"/>
        <end position="1053"/>
    </location>
</feature>
<dbReference type="STRING" id="407821.A0A087T401"/>
<feature type="compositionally biased region" description="Polar residues" evidence="4">
    <location>
        <begin position="1113"/>
        <end position="1122"/>
    </location>
</feature>
<evidence type="ECO:0000313" key="8">
    <source>
        <dbReference type="Proteomes" id="UP000054359"/>
    </source>
</evidence>
<feature type="compositionally biased region" description="Basic and acidic residues" evidence="4">
    <location>
        <begin position="383"/>
        <end position="405"/>
    </location>
</feature>
<keyword evidence="1" id="KW-0677">Repeat</keyword>
<dbReference type="PROSITE" id="PS50014">
    <property type="entry name" value="BROMODOMAIN_2"/>
    <property type="match status" value="2"/>
</dbReference>
<feature type="compositionally biased region" description="Low complexity" evidence="4">
    <location>
        <begin position="990"/>
        <end position="1002"/>
    </location>
</feature>
<dbReference type="InterPro" id="IPR043509">
    <property type="entry name" value="Bromo_Brdt_II"/>
</dbReference>
<dbReference type="PROSITE" id="PS51525">
    <property type="entry name" value="NET"/>
    <property type="match status" value="1"/>
</dbReference>
<dbReference type="OMA" id="VAMECPT"/>
<dbReference type="CDD" id="cd05498">
    <property type="entry name" value="Bromo_Brdt_II_like"/>
    <property type="match status" value="1"/>
</dbReference>
<feature type="compositionally biased region" description="Low complexity" evidence="4">
    <location>
        <begin position="265"/>
        <end position="317"/>
    </location>
</feature>
<feature type="compositionally biased region" description="Basic residues" evidence="4">
    <location>
        <begin position="601"/>
        <end position="612"/>
    </location>
</feature>
<feature type="region of interest" description="Disordered" evidence="4">
    <location>
        <begin position="1212"/>
        <end position="1352"/>
    </location>
</feature>
<dbReference type="Pfam" id="PF17035">
    <property type="entry name" value="BET"/>
    <property type="match status" value="1"/>
</dbReference>
<feature type="compositionally biased region" description="Pro residues" evidence="4">
    <location>
        <begin position="1087"/>
        <end position="1100"/>
    </location>
</feature>
<dbReference type="PROSITE" id="PS00633">
    <property type="entry name" value="BROMODOMAIN_1"/>
    <property type="match status" value="2"/>
</dbReference>
<feature type="domain" description="Bromo" evidence="5">
    <location>
        <begin position="119"/>
        <end position="191"/>
    </location>
</feature>
<feature type="region of interest" description="Disordered" evidence="4">
    <location>
        <begin position="531"/>
        <end position="575"/>
    </location>
</feature>
<feature type="compositionally biased region" description="Low complexity" evidence="4">
    <location>
        <begin position="865"/>
        <end position="888"/>
    </location>
</feature>
<protein>
    <submittedName>
        <fullName evidence="7">Bromodomain-containing protein 4</fullName>
    </submittedName>
</protein>
<feature type="compositionally biased region" description="Basic residues" evidence="4">
    <location>
        <begin position="796"/>
        <end position="811"/>
    </location>
</feature>
<feature type="compositionally biased region" description="Low complexity" evidence="4">
    <location>
        <begin position="1270"/>
        <end position="1280"/>
    </location>
</feature>
<evidence type="ECO:0000256" key="4">
    <source>
        <dbReference type="SAM" id="MobiDB-lite"/>
    </source>
</evidence>
<feature type="compositionally biased region" description="Basic and acidic residues" evidence="4">
    <location>
        <begin position="613"/>
        <end position="627"/>
    </location>
</feature>
<feature type="compositionally biased region" description="Low complexity" evidence="4">
    <location>
        <begin position="1185"/>
        <end position="1202"/>
    </location>
</feature>
<dbReference type="Gene3D" id="1.20.1270.220">
    <property type="match status" value="1"/>
</dbReference>
<dbReference type="InterPro" id="IPR018359">
    <property type="entry name" value="Bromodomain_CS"/>
</dbReference>